<dbReference type="PANTHER" id="PTHR13847:SF287">
    <property type="entry name" value="FAD-DEPENDENT OXIDOREDUCTASE DOMAIN-CONTAINING PROTEIN 1"/>
    <property type="match status" value="1"/>
</dbReference>
<accession>A0ABN2Q152</accession>
<keyword evidence="1" id="KW-0560">Oxidoreductase</keyword>
<dbReference type="InterPro" id="IPR036188">
    <property type="entry name" value="FAD/NAD-bd_sf"/>
</dbReference>
<evidence type="ECO:0000259" key="2">
    <source>
        <dbReference type="Pfam" id="PF01266"/>
    </source>
</evidence>
<proteinExistence type="predicted"/>
<feature type="domain" description="FAD dependent oxidoreductase" evidence="2">
    <location>
        <begin position="4"/>
        <end position="364"/>
    </location>
</feature>
<evidence type="ECO:0000313" key="4">
    <source>
        <dbReference type="Proteomes" id="UP001499954"/>
    </source>
</evidence>
<dbReference type="RefSeq" id="WP_157414974.1">
    <property type="nucleotide sequence ID" value="NZ_BAAAMK010000001.1"/>
</dbReference>
<dbReference type="EMBL" id="BAAAMK010000001">
    <property type="protein sequence ID" value="GAA1941086.1"/>
    <property type="molecule type" value="Genomic_DNA"/>
</dbReference>
<protein>
    <submittedName>
        <fullName evidence="3">FAD-dependent oxidoreductase</fullName>
    </submittedName>
</protein>
<dbReference type="PANTHER" id="PTHR13847">
    <property type="entry name" value="SARCOSINE DEHYDROGENASE-RELATED"/>
    <property type="match status" value="1"/>
</dbReference>
<dbReference type="Gene3D" id="3.30.9.10">
    <property type="entry name" value="D-Amino Acid Oxidase, subunit A, domain 2"/>
    <property type="match status" value="1"/>
</dbReference>
<dbReference type="SUPFAM" id="SSF51905">
    <property type="entry name" value="FAD/NAD(P)-binding domain"/>
    <property type="match status" value="1"/>
</dbReference>
<comment type="caution">
    <text evidence="3">The sequence shown here is derived from an EMBL/GenBank/DDBJ whole genome shotgun (WGS) entry which is preliminary data.</text>
</comment>
<evidence type="ECO:0000313" key="3">
    <source>
        <dbReference type="EMBL" id="GAA1941086.1"/>
    </source>
</evidence>
<dbReference type="Gene3D" id="3.50.50.60">
    <property type="entry name" value="FAD/NAD(P)-binding domain"/>
    <property type="match status" value="1"/>
</dbReference>
<reference evidence="3 4" key="1">
    <citation type="journal article" date="2019" name="Int. J. Syst. Evol. Microbiol.">
        <title>The Global Catalogue of Microorganisms (GCM) 10K type strain sequencing project: providing services to taxonomists for standard genome sequencing and annotation.</title>
        <authorList>
            <consortium name="The Broad Institute Genomics Platform"/>
            <consortium name="The Broad Institute Genome Sequencing Center for Infectious Disease"/>
            <person name="Wu L."/>
            <person name="Ma J."/>
        </authorList>
    </citation>
    <scope>NUCLEOTIDE SEQUENCE [LARGE SCALE GENOMIC DNA]</scope>
    <source>
        <strain evidence="3 4">JCM 13584</strain>
    </source>
</reference>
<dbReference type="Proteomes" id="UP001499954">
    <property type="component" value="Unassembled WGS sequence"/>
</dbReference>
<evidence type="ECO:0000256" key="1">
    <source>
        <dbReference type="ARBA" id="ARBA00023002"/>
    </source>
</evidence>
<name>A0ABN2Q152_9MICO</name>
<dbReference type="SUPFAM" id="SSF54373">
    <property type="entry name" value="FAD-linked reductases, C-terminal domain"/>
    <property type="match status" value="1"/>
</dbReference>
<keyword evidence="4" id="KW-1185">Reference proteome</keyword>
<organism evidence="3 4">
    <name type="scientific">Agromyces allii</name>
    <dbReference type="NCBI Taxonomy" id="393607"/>
    <lineage>
        <taxon>Bacteria</taxon>
        <taxon>Bacillati</taxon>
        <taxon>Actinomycetota</taxon>
        <taxon>Actinomycetes</taxon>
        <taxon>Micrococcales</taxon>
        <taxon>Microbacteriaceae</taxon>
        <taxon>Agromyces</taxon>
    </lineage>
</organism>
<dbReference type="Pfam" id="PF01266">
    <property type="entry name" value="DAO"/>
    <property type="match status" value="1"/>
</dbReference>
<sequence>MITDVVIVGAGIVGAACARALAMAGVRVTVLERGAAASGTSAKGEGNLLVSDKGPGAELDLAVYAASLWPNLVAELADELGPAFPPLEYERKGGLVVATTDAGAAPLLAFAATQREAGVDARPVSVADALALEPWLNPAITAAVHYPDDAQVQPVIATEALLASARGNGAVVRTGVTVTGATREATGRITGVTTSEGDVRADAVLIAAGPWSGEVAGAMGVHLPVKPRRGMVLVTTRMPHRVFHKVYDGDYFGATQSSDAALQTSSVVESTAAGTVLLGSSREQVGFDERLRVDVIREVAGKALRLFPFLAEASVMRTYGGFRPFMPDHLPVIGEDHRAPGLWHASGHEGAGIGLSLATADLIVAAMLGTTPPLDPAPFGLDRASLAPHLVGETAEPEGEAA</sequence>
<gene>
    <name evidence="3" type="ORF">GCM10009717_04220</name>
</gene>
<dbReference type="InterPro" id="IPR006076">
    <property type="entry name" value="FAD-dep_OxRdtase"/>
</dbReference>